<dbReference type="Pfam" id="PF25036">
    <property type="entry name" value="VPS13_VAB"/>
    <property type="match status" value="1"/>
</dbReference>
<dbReference type="eggNOG" id="KOG1809">
    <property type="taxonomic scope" value="Eukaryota"/>
</dbReference>
<dbReference type="PANTHER" id="PTHR16166:SF93">
    <property type="entry name" value="INTERMEMBRANE LIPID TRANSFER PROTEIN VPS13"/>
    <property type="match status" value="1"/>
</dbReference>
<reference evidence="8" key="2">
    <citation type="submission" date="2015-06" db="UniProtKB">
        <authorList>
            <consortium name="EnsemblMetazoa"/>
        </authorList>
    </citation>
    <scope>IDENTIFICATION</scope>
</reference>
<keyword evidence="2" id="KW-0813">Transport</keyword>
<dbReference type="PANTHER" id="PTHR16166">
    <property type="entry name" value="VACUOLAR PROTEIN SORTING-ASSOCIATED PROTEIN VPS13"/>
    <property type="match status" value="1"/>
</dbReference>
<evidence type="ECO:0000256" key="1">
    <source>
        <dbReference type="ARBA" id="ARBA00006545"/>
    </source>
</evidence>
<evidence type="ECO:0000259" key="7">
    <source>
        <dbReference type="Pfam" id="PF25037"/>
    </source>
</evidence>
<evidence type="ECO:0008006" key="10">
    <source>
        <dbReference type="Google" id="ProtNLM"/>
    </source>
</evidence>
<dbReference type="OMA" id="SGWRPIR"/>
<evidence type="ECO:0000313" key="9">
    <source>
        <dbReference type="Proteomes" id="UP000015104"/>
    </source>
</evidence>
<reference evidence="9" key="1">
    <citation type="submission" date="2011-08" db="EMBL/GenBank/DDBJ databases">
        <authorList>
            <person name="Rombauts S."/>
        </authorList>
    </citation>
    <scope>NUCLEOTIDE SEQUENCE</scope>
    <source>
        <strain evidence="9">London</strain>
    </source>
</reference>
<keyword evidence="9" id="KW-1185">Reference proteome</keyword>
<feature type="domain" description="VPS13-like middle region" evidence="5">
    <location>
        <begin position="1116"/>
        <end position="1827"/>
    </location>
</feature>
<feature type="domain" description="Intermembrane lipid transfer protein VPS13-like C-terminal" evidence="7">
    <location>
        <begin position="3046"/>
        <end position="3163"/>
    </location>
</feature>
<accession>T1JZV2</accession>
<dbReference type="OrthoDB" id="428159at2759"/>
<evidence type="ECO:0000313" key="8">
    <source>
        <dbReference type="EnsemblMetazoa" id="tetur03g05350.1"/>
    </source>
</evidence>
<gene>
    <name evidence="8" type="primary">107372285</name>
</gene>
<evidence type="ECO:0000259" key="4">
    <source>
        <dbReference type="Pfam" id="PF12624"/>
    </source>
</evidence>
<dbReference type="KEGG" id="tut:107372285"/>
<dbReference type="GO" id="GO:0006869">
    <property type="term" value="P:lipid transport"/>
    <property type="evidence" value="ECO:0007669"/>
    <property type="project" value="UniProtKB-KW"/>
</dbReference>
<dbReference type="Pfam" id="PF25037">
    <property type="entry name" value="VPS13_C"/>
    <property type="match status" value="1"/>
</dbReference>
<dbReference type="Proteomes" id="UP000015104">
    <property type="component" value="Unassembled WGS sequence"/>
</dbReference>
<dbReference type="EMBL" id="CAEY01001126">
    <property type="status" value="NOT_ANNOTATED_CDS"/>
    <property type="molecule type" value="Genomic_DNA"/>
</dbReference>
<dbReference type="GO" id="GO:0006623">
    <property type="term" value="P:protein targeting to vacuole"/>
    <property type="evidence" value="ECO:0007669"/>
    <property type="project" value="TreeGrafter"/>
</dbReference>
<dbReference type="Pfam" id="PF12624">
    <property type="entry name" value="VPS13_N"/>
    <property type="match status" value="1"/>
</dbReference>
<dbReference type="STRING" id="32264.T1JZV2"/>
<dbReference type="InterPro" id="IPR056748">
    <property type="entry name" value="VPS13-like_C"/>
</dbReference>
<dbReference type="InterPro" id="IPR009543">
    <property type="entry name" value="VPS13_VAB"/>
</dbReference>
<feature type="domain" description="Chorein N-terminal" evidence="4">
    <location>
        <begin position="2"/>
        <end position="910"/>
    </location>
</feature>
<organism evidence="8 9">
    <name type="scientific">Tetranychus urticae</name>
    <name type="common">Two-spotted spider mite</name>
    <dbReference type="NCBI Taxonomy" id="32264"/>
    <lineage>
        <taxon>Eukaryota</taxon>
        <taxon>Metazoa</taxon>
        <taxon>Ecdysozoa</taxon>
        <taxon>Arthropoda</taxon>
        <taxon>Chelicerata</taxon>
        <taxon>Arachnida</taxon>
        <taxon>Acari</taxon>
        <taxon>Acariformes</taxon>
        <taxon>Trombidiformes</taxon>
        <taxon>Prostigmata</taxon>
        <taxon>Eleutherengona</taxon>
        <taxon>Raphignathae</taxon>
        <taxon>Tetranychoidea</taxon>
        <taxon>Tetranychidae</taxon>
        <taxon>Tetranychus</taxon>
    </lineage>
</organism>
<dbReference type="InterPro" id="IPR056747">
    <property type="entry name" value="VPS13-like_M"/>
</dbReference>
<dbReference type="Pfam" id="PF25033">
    <property type="entry name" value="VPS13_M"/>
    <property type="match status" value="1"/>
</dbReference>
<evidence type="ECO:0000256" key="3">
    <source>
        <dbReference type="ARBA" id="ARBA00023055"/>
    </source>
</evidence>
<comment type="similarity">
    <text evidence="1">Belongs to the VPS13 family.</text>
</comment>
<proteinExistence type="inferred from homology"/>
<dbReference type="InterPro" id="IPR026854">
    <property type="entry name" value="VPS13_N"/>
</dbReference>
<sequence length="3184" mass="360726">MVFESLTSNLLNTYLNEFIDDLSANQLKIGAFTGDVELKNLAIKGNAFDSLNLPFRVVYGHIGKFKARVPWVSLYTSPVVFTVSDVFIVCVPNVESKYDAEVEKKQMDAEKKKQLKQIEEAMKTAQIKESDGEQAQGDDFVTKLVAQIMRNLEIQVDNVHICYEDKFTNPKSPFSIGLTLSRLAFVTSQETCTKYTSSNQENSFLKEISLEYLSVYWNCSEDMKFISDLKEEDMDREFMWRIASKWNRPKDLTYVLRPNNFTAKTFINRKPKEEDFKVPMFDIDMLLDQFTLAFNRGQFESFLLLLDSVDRMKLAAPYRQWRPHLPIKGNARVWWKFVQTAILETEIRQRNRVWSWSYIKAHRQLMKEYEETYRKHLLTPKKVKQGLIDELESKLDVFNIILVRSQVDLGIEKMQAEKAEETKSGGWLSWVWGSSKKDDEGSLTKPILDEIKKEMTSDEKGKLYAAIGYEESVPAEYPPFYEAYLVAIKLRAIQICIFDEKKEANIISFGLNDVATQLGYRPSSNGVRVGTTVRAIDLKGVGENQLVTNQVCDQDLLEIILETNPLDASFDYGATIKARGVDVMYHAQTFNALFDIITPQEDVSLDQIQALAEIKFNQFKLMSVTGLEYAIEKHNTLKIDIVIEPSYIVIPDRGCVNDCENVLILSCGEVAVFSEFTDDSTSSLRLKYQDSGEEALINAVRESAYERFRLKVSRTQIILTTGENWRNDLAESRTQTTPSVNNLLEPFGLELCLMRSIIADDPHMPQMRIEGTIPSIFFKARNIQLCRLFNLLLTVPTPKKSETMHIGPKIESNEVHEAKATTDALKIAQETAKLEARSSKIQMTHLVLNFKVESLTCDLQTDHGVELLLLRVKRVGTEIFVKSFDTVVDLFLGQILVQVHDLDVAGSPVFKLIETIENENLLQLKYKSTLKNGPTFEDVIQSIDIQMSQCKLFIDSPILDELLLYTQKIANSLPSTNDDVDRALTRRRPSVSSQISTTILAGIMVKPKKKHAEMCKVINLRTKICVDSVVLAIGGICSTTLKGLEAILTIYETGRLNMKAFWNDFAILNCVRDPSNPRLLDRKLVHEHILVSPGKRVLELELTMFTPTETKYSPGNVDMQLNVQFGRLKIVFLNEFVVRLMNFLAVFETAKKRAIAASSAAAGFAKQTALDAYQNATKIGLNVVLEAPLIVIPRNWESKHCILVDLGRIGISNRIESTHSNLLDHIKCELTNTHVFMSTDDREDNIDSIVKPISFNLSAIRNLNFEGNKQIPELKLSATLEEIYCQISQTNLMLMMSILNENVSAGYEINQPVGEDVTCSAIVPTAAEPRTKKIKTKKLHPSYTEVSLPLSTTTIVEEAVVHVDAIEEEKVSEQIFSRYQVSFAMPKVDLVLYQEEVKSVQNKLTNAYLAGFDVNCEMNTDDSLTLTMTMSDIVLCDERPSKNKRLRKLMYCNDYISTSNGSQGKTLKIYFKKEKDTIVNMEMSGFTLIFALDYLLQLSNIVTSSLQGLPSDSANAVSTDFQSLTASTREGIKARVAELSPDKMYISRPIDTPLMTIRFTMSEADIVLIESTEMENPPAVIFNSLMDFDVKMKDDVMSLKGSIGHIQLGITSLENYQKTKKVDNYIVRPFEIYLIAEMNGSSSQHIDIDFTDIGLFISPNTIQILMSIMSALGQSSEEKSDDQDEDKLREELAIFLPKPLSAVTKYSFLHYSVAPAIEATEDLTFDEPDSKKVDFILQQLVVKVKNISITIESGGMDSQPLIKLISSHTIILDNWNKLNMNSSCYMDYYNEKTFAWEPIIETIDTEPWFFDLKAKIVSEEGANSRISAFLESKSQLEMTLSKSAISVITDLGQAFTNVVKQPDTSLLGQNLIEFSNFTGMDLSIVVDTRKFVHDLPDAIKMADYHEKIEIKNGQVAKLNNLRETAFDHDNEVVCELSHKGQTITRRFSLRGTERKCFRFPLLSYPGDEYRWMFDIGHRDSRTKRVIFGSTVEITNHFHIPLRLYYIDISGNMEEYTFLYQIEPSASYFLPVDIVYSKYQCIFVKPSDDYCTPRDAICWKAKEVKAFTHFFSTITCESKKKEPDFFIRVGCKTENVLFEDTQRSAPDCFCYKFNIYPVLKLRNLLPFSISYSLEFPDEQSPKEGTIKPGEAHNLSNLNMKTNKIVIVLNDYRGKKWVCRNKFPVRWMKEDQIEIFSFTQIDPIESGSVPTLDLAFNFCNSDEIGCRVASLFAPFWMLNKTGIPLTYKIGDNLTIHPPEQQVPVLLCFKPKTLFSKKKLSLAFGDSKFSDSFSIDAVGNKGNVIAKGKDKLNYCASIEIELSSFGFTKIVTVSPFYSIVNKSNLDLEISEDDEEWIVVQSRSTRSLWPKTSKECSLFFRLPGHQAESSRPISLKDSVSILLRVSDRLVVVNVDITDNSVVIQLTNYFPGSAPVRIFNTLEDLSVDFGQNLVSYRKRIPPLHCTYFTWHDPSISPLSLIWSTQSSEEVVIDLAHDAIGESEQGDIYWACFLYGKQRILLITRDQLLAQSTLKQTEFIKPLFDVEILLRGIGISLVNNDNLKEIAYIGITSSDILWEVRKQRGKRFKPLSVKQIEALENAYQKFLRRDEISGALKIPKSEHKSNIFLVETLKVDFSDIENMRLLEPYKGFLRRNSASGIWCTVSISEHIIQFHSKINRIQIDNQMNDCIFGIVMCPITPPRSLAIDRAPKAFFEVSTVIQKQLNMFRFNFIQVLIQEFLIQIDGDFLIALTELVSLQRKRSISFEKMIQDTMKKCLEDTTDYTEIPVSSKNYYDSIHFSPIKVHVSFNLGDADSFQLFGVFDFLIKSAGVTLTEFKDVLFKIDYFERRNILLSDSELIYLAIGHYVRQVLKQFYVVVLGLDVIGNPVGLFLGLKQGVGDFFYEPFVGIIEGPEEFAEGLAIGVRSLVSHTVGGAAGALGKITGTLGDGISTLTMDQEARRKRRERINKKQSFAQSSKDLARGFFTGITGVVTKPMKGAQQEGFEGLVKGFGRGVVGIIADPATGVIDFTSGSLNALQRAVDINAEAEKQRPTRHFHIDGVLRPYNRHEAIGKSILRDVDKGRFASTDNYVAHCHLTPETVLLITDNRVMYLKQSFLSKCLDLEWHEAYDNVAQVEVVDGTNILITLKEHKRKLGGLMSGEGTHLIHCPKADIAKALSQKIINVKKSGP</sequence>
<dbReference type="HOGENOM" id="CLU_000135_1_1_1"/>
<dbReference type="EnsemblMetazoa" id="tetur03g05350.1">
    <property type="protein sequence ID" value="tetur03g05350.1"/>
    <property type="gene ID" value="tetur03g05350"/>
</dbReference>
<dbReference type="InterPro" id="IPR026847">
    <property type="entry name" value="VPS13"/>
</dbReference>
<keyword evidence="3" id="KW-0445">Lipid transport</keyword>
<evidence type="ECO:0000259" key="5">
    <source>
        <dbReference type="Pfam" id="PF25033"/>
    </source>
</evidence>
<name>T1JZV2_TETUR</name>
<evidence type="ECO:0000259" key="6">
    <source>
        <dbReference type="Pfam" id="PF25036"/>
    </source>
</evidence>
<dbReference type="GO" id="GO:0045053">
    <property type="term" value="P:protein retention in Golgi apparatus"/>
    <property type="evidence" value="ECO:0007669"/>
    <property type="project" value="TreeGrafter"/>
</dbReference>
<evidence type="ECO:0000256" key="2">
    <source>
        <dbReference type="ARBA" id="ARBA00022448"/>
    </source>
</evidence>
<protein>
    <recommendedName>
        <fullName evidence="10">Vacuolar protein sorting-associated protein 13A</fullName>
    </recommendedName>
</protein>
<feature type="domain" description="Vacuolar protein sorting-associated protein 13 VPS13 adaptor binding" evidence="6">
    <location>
        <begin position="1970"/>
        <end position="2469"/>
    </location>
</feature>